<dbReference type="AlphaFoldDB" id="A0A2Y9QXF6"/>
<protein>
    <submittedName>
        <fullName evidence="4">Uncharacterized protein LOC111819995</fullName>
    </submittedName>
</protein>
<dbReference type="SUPFAM" id="SSF56968">
    <property type="entry name" value="Lipovitellin-phosvitin complex, beta-sheet shell regions"/>
    <property type="match status" value="1"/>
</dbReference>
<evidence type="ECO:0000313" key="3">
    <source>
        <dbReference type="Proteomes" id="UP000248480"/>
    </source>
</evidence>
<proteinExistence type="predicted"/>
<dbReference type="PANTHER" id="PTHR37860">
    <property type="entry name" value="AGAP008810-PA"/>
    <property type="match status" value="1"/>
</dbReference>
<reference evidence="4" key="1">
    <citation type="submission" date="2025-08" db="UniProtKB">
        <authorList>
            <consortium name="RefSeq"/>
        </authorList>
    </citation>
    <scope>IDENTIFICATION</scope>
</reference>
<dbReference type="STRING" id="127582.A0A2Y9QXF6"/>
<evidence type="ECO:0000313" key="4">
    <source>
        <dbReference type="RefSeq" id="XP_023584089.1"/>
    </source>
</evidence>
<feature type="domain" description="Vitellinogen open beta-sheet" evidence="2">
    <location>
        <begin position="30"/>
        <end position="138"/>
    </location>
</feature>
<dbReference type="GO" id="GO:0005319">
    <property type="term" value="F:lipid transporter activity"/>
    <property type="evidence" value="ECO:0007669"/>
    <property type="project" value="InterPro"/>
</dbReference>
<dbReference type="Proteomes" id="UP000248480">
    <property type="component" value="Unplaced"/>
</dbReference>
<keyword evidence="3" id="KW-1185">Reference proteome</keyword>
<dbReference type="PANTHER" id="PTHR37860:SF2">
    <property type="entry name" value="VITELLOGENIN DOMAIN-CONTAINING PROTEIN"/>
    <property type="match status" value="1"/>
</dbReference>
<dbReference type="InParanoid" id="A0A2Y9QXF6"/>
<name>A0A2Y9QXF6_TRIMA</name>
<sequence length="388" mass="42202">MSLPHTSEVNTFRSWSAVSVLPQVTERRGERRTLLCKLSVKVFGHELSFVNCGAMGSHVKWQSLNLAELAVKLLKGQEVQVNRRLSLAMEELAFPTMSGLPAQLTLNAVAAISVCVRGATNFQQLSDFSVNGYVKPSTNGHSGCPGAGRAEVGDRHLRAASLDGRSQPRKGRELKVHLNTPQKAVELLSFRWHSHQRAEGVTSWAHVHECMRVSLSCISSLGVTRGASVRTTAPLRPTRTDKEVSRTWGWQLCTEVTWPALSAVSARVHGCDTEEAGSRPPAVSAGSCLQPLPPEGQLAPSRSRSPRLHGHAEAGSAKGCRGGHQLQLVPEEVLVQASPSRKKIELDGKIEALRSAHMGHLELILDDRDVYYIKRQGLELSSSSHLGL</sequence>
<dbReference type="InterPro" id="IPR015255">
    <property type="entry name" value="Vitellinogen_open_b-sht"/>
</dbReference>
<dbReference type="KEGG" id="tmu:111819995"/>
<organism evidence="3 4">
    <name type="scientific">Trichechus manatus latirostris</name>
    <name type="common">Florida manatee</name>
    <dbReference type="NCBI Taxonomy" id="127582"/>
    <lineage>
        <taxon>Eukaryota</taxon>
        <taxon>Metazoa</taxon>
        <taxon>Chordata</taxon>
        <taxon>Craniata</taxon>
        <taxon>Vertebrata</taxon>
        <taxon>Euteleostomi</taxon>
        <taxon>Mammalia</taxon>
        <taxon>Eutheria</taxon>
        <taxon>Afrotheria</taxon>
        <taxon>Sirenia</taxon>
        <taxon>Trichechidae</taxon>
        <taxon>Trichechus</taxon>
    </lineage>
</organism>
<dbReference type="RefSeq" id="XP_023584089.1">
    <property type="nucleotide sequence ID" value="XM_023728321.1"/>
</dbReference>
<feature type="region of interest" description="Disordered" evidence="1">
    <location>
        <begin position="272"/>
        <end position="322"/>
    </location>
</feature>
<dbReference type="GeneID" id="111819995"/>
<gene>
    <name evidence="4" type="primary">LOC111819995</name>
</gene>
<evidence type="ECO:0000256" key="1">
    <source>
        <dbReference type="SAM" id="MobiDB-lite"/>
    </source>
</evidence>
<accession>A0A2Y9QXF6</accession>
<dbReference type="Pfam" id="PF09172">
    <property type="entry name" value="Vit_open_b-sht"/>
    <property type="match status" value="1"/>
</dbReference>
<dbReference type="InterPro" id="IPR015819">
    <property type="entry name" value="Lipid_transp_b-sht_shell"/>
</dbReference>
<evidence type="ECO:0000259" key="2">
    <source>
        <dbReference type="Pfam" id="PF09172"/>
    </source>
</evidence>